<reference evidence="2" key="1">
    <citation type="submission" date="2023-04" db="EMBL/GenBank/DDBJ databases">
        <authorList>
            <consortium name="ELIXIR-Norway"/>
        </authorList>
    </citation>
    <scope>NUCLEOTIDE SEQUENCE [LARGE SCALE GENOMIC DNA]</scope>
</reference>
<accession>A0ABN8XTF1</accession>
<dbReference type="Proteomes" id="UP001176941">
    <property type="component" value="Chromosome 1"/>
</dbReference>
<gene>
    <name evidence="2" type="ORF">MRATA1EN1_LOCUS1572</name>
</gene>
<name>A0ABN8XTF1_RANTA</name>
<evidence type="ECO:0000256" key="1">
    <source>
        <dbReference type="SAM" id="MobiDB-lite"/>
    </source>
</evidence>
<dbReference type="EMBL" id="OX459937">
    <property type="protein sequence ID" value="CAI9152610.1"/>
    <property type="molecule type" value="Genomic_DNA"/>
</dbReference>
<evidence type="ECO:0000313" key="2">
    <source>
        <dbReference type="EMBL" id="CAI9152610.1"/>
    </source>
</evidence>
<proteinExistence type="predicted"/>
<feature type="region of interest" description="Disordered" evidence="1">
    <location>
        <begin position="1"/>
        <end position="101"/>
    </location>
</feature>
<feature type="compositionally biased region" description="Pro residues" evidence="1">
    <location>
        <begin position="73"/>
        <end position="82"/>
    </location>
</feature>
<sequence>MKRRGHHEVGPGFPRCCSRRAGVRGRPAGGYVTRKPGGQTPVCAQAGRPRPPRRAHSPEPRPNRSDGLSARGPPTPPPPPPKGARSPQGSPLPPLPPPLTRSCHIVENVTALCARPRSPPPAPAIGRGAASSAYWGGGACECRASIGHGVRRSLYIRRTWNSMFHDSVPQ</sequence>
<evidence type="ECO:0000313" key="3">
    <source>
        <dbReference type="Proteomes" id="UP001176941"/>
    </source>
</evidence>
<keyword evidence="3" id="KW-1185">Reference proteome</keyword>
<protein>
    <submittedName>
        <fullName evidence="2">Uncharacterized protein</fullName>
    </submittedName>
</protein>
<organism evidence="2 3">
    <name type="scientific">Rangifer tarandus platyrhynchus</name>
    <name type="common">Svalbard reindeer</name>
    <dbReference type="NCBI Taxonomy" id="3082113"/>
    <lineage>
        <taxon>Eukaryota</taxon>
        <taxon>Metazoa</taxon>
        <taxon>Chordata</taxon>
        <taxon>Craniata</taxon>
        <taxon>Vertebrata</taxon>
        <taxon>Euteleostomi</taxon>
        <taxon>Mammalia</taxon>
        <taxon>Eutheria</taxon>
        <taxon>Laurasiatheria</taxon>
        <taxon>Artiodactyla</taxon>
        <taxon>Ruminantia</taxon>
        <taxon>Pecora</taxon>
        <taxon>Cervidae</taxon>
        <taxon>Odocoileinae</taxon>
        <taxon>Rangifer</taxon>
    </lineage>
</organism>
<feature type="compositionally biased region" description="Pro residues" evidence="1">
    <location>
        <begin position="90"/>
        <end position="99"/>
    </location>
</feature>